<proteinExistence type="predicted"/>
<dbReference type="EMBL" id="CAUEEQ010059562">
    <property type="protein sequence ID" value="CAJ0964248.1"/>
    <property type="molecule type" value="Genomic_DNA"/>
</dbReference>
<comment type="caution">
    <text evidence="2">The sequence shown here is derived from an EMBL/GenBank/DDBJ whole genome shotgun (WGS) entry which is preliminary data.</text>
</comment>
<dbReference type="Proteomes" id="UP001176940">
    <property type="component" value="Unassembled WGS sequence"/>
</dbReference>
<name>A0ABN9MBU7_9NEOB</name>
<dbReference type="InterPro" id="IPR000477">
    <property type="entry name" value="RT_dom"/>
</dbReference>
<evidence type="ECO:0000313" key="3">
    <source>
        <dbReference type="Proteomes" id="UP001176940"/>
    </source>
</evidence>
<gene>
    <name evidence="2" type="ORF">RIMI_LOCUS19009591</name>
</gene>
<organism evidence="2 3">
    <name type="scientific">Ranitomeya imitator</name>
    <name type="common">mimic poison frog</name>
    <dbReference type="NCBI Taxonomy" id="111125"/>
    <lineage>
        <taxon>Eukaryota</taxon>
        <taxon>Metazoa</taxon>
        <taxon>Chordata</taxon>
        <taxon>Craniata</taxon>
        <taxon>Vertebrata</taxon>
        <taxon>Euteleostomi</taxon>
        <taxon>Amphibia</taxon>
        <taxon>Batrachia</taxon>
        <taxon>Anura</taxon>
        <taxon>Neobatrachia</taxon>
        <taxon>Hyloidea</taxon>
        <taxon>Dendrobatidae</taxon>
        <taxon>Dendrobatinae</taxon>
        <taxon>Ranitomeya</taxon>
    </lineage>
</organism>
<sequence>MGSNVAPAYANAFMNAFEENFVYTDSRFEQHINCYHRYIDDIFFIWTGPTDLLQTFHQSLNSAYPELQFTMHHDHRQIFFLDTPVYKDDLGHLSTDIYSKPTDRNSLLHYTSSHPKAHT</sequence>
<dbReference type="PANTHER" id="PTHR21301">
    <property type="entry name" value="REVERSE TRANSCRIPTASE"/>
    <property type="match status" value="1"/>
</dbReference>
<evidence type="ECO:0000313" key="2">
    <source>
        <dbReference type="EMBL" id="CAJ0964248.1"/>
    </source>
</evidence>
<evidence type="ECO:0000259" key="1">
    <source>
        <dbReference type="PROSITE" id="PS50878"/>
    </source>
</evidence>
<keyword evidence="3" id="KW-1185">Reference proteome</keyword>
<dbReference type="PANTHER" id="PTHR21301:SF12">
    <property type="match status" value="1"/>
</dbReference>
<reference evidence="2" key="1">
    <citation type="submission" date="2023-07" db="EMBL/GenBank/DDBJ databases">
        <authorList>
            <person name="Stuckert A."/>
        </authorList>
    </citation>
    <scope>NUCLEOTIDE SEQUENCE</scope>
</reference>
<protein>
    <recommendedName>
        <fullName evidence="1">Reverse transcriptase domain-containing protein</fullName>
    </recommendedName>
</protein>
<accession>A0ABN9MBU7</accession>
<dbReference type="PROSITE" id="PS50878">
    <property type="entry name" value="RT_POL"/>
    <property type="match status" value="1"/>
</dbReference>
<feature type="domain" description="Reverse transcriptase" evidence="1">
    <location>
        <begin position="1"/>
        <end position="97"/>
    </location>
</feature>